<evidence type="ECO:0000256" key="1">
    <source>
        <dbReference type="PROSITE-ProRule" id="PRU00285"/>
    </source>
</evidence>
<reference evidence="4" key="2">
    <citation type="submission" date="2025-09" db="UniProtKB">
        <authorList>
            <consortium name="Ensembl"/>
        </authorList>
    </citation>
    <scope>IDENTIFICATION</scope>
</reference>
<dbReference type="Proteomes" id="UP000694393">
    <property type="component" value="Unplaced"/>
</dbReference>
<accession>A0A8C8RG70</accession>
<dbReference type="Pfam" id="PF00011">
    <property type="entry name" value="HSP20"/>
    <property type="match status" value="1"/>
</dbReference>
<dbReference type="AlphaFoldDB" id="A0A8C8RG70"/>
<dbReference type="PROSITE" id="PS01031">
    <property type="entry name" value="SHSP"/>
    <property type="match status" value="1"/>
</dbReference>
<name>A0A8C8RG70_9SAUR</name>
<dbReference type="PANTHER" id="PTHR46907">
    <property type="entry name" value="HEAT SHOCK PROTEIN BETA-7-RELATED"/>
    <property type="match status" value="1"/>
</dbReference>
<dbReference type="PRINTS" id="PR00299">
    <property type="entry name" value="ACRYSTALLIN"/>
</dbReference>
<dbReference type="InterPro" id="IPR002068">
    <property type="entry name" value="A-crystallin/Hsp20_dom"/>
</dbReference>
<protein>
    <recommendedName>
        <fullName evidence="3">SHSP domain-containing protein</fullName>
    </recommendedName>
</protein>
<organism evidence="4 5">
    <name type="scientific">Pelusios castaneus</name>
    <name type="common">West African mud turtle</name>
    <dbReference type="NCBI Taxonomy" id="367368"/>
    <lineage>
        <taxon>Eukaryota</taxon>
        <taxon>Metazoa</taxon>
        <taxon>Chordata</taxon>
        <taxon>Craniata</taxon>
        <taxon>Vertebrata</taxon>
        <taxon>Euteleostomi</taxon>
        <taxon>Archelosauria</taxon>
        <taxon>Testudinata</taxon>
        <taxon>Testudines</taxon>
        <taxon>Pleurodira</taxon>
        <taxon>Pelomedusidae</taxon>
        <taxon>Pelusios</taxon>
    </lineage>
</organism>
<evidence type="ECO:0000313" key="5">
    <source>
        <dbReference type="Proteomes" id="UP000694393"/>
    </source>
</evidence>
<evidence type="ECO:0000256" key="2">
    <source>
        <dbReference type="RuleBase" id="RU003616"/>
    </source>
</evidence>
<evidence type="ECO:0000313" key="4">
    <source>
        <dbReference type="Ensembl" id="ENSPCEP00000005200.1"/>
    </source>
</evidence>
<dbReference type="PANTHER" id="PTHR46907:SF1">
    <property type="entry name" value="HEAT SHOCK PROTEIN FAMILY B (SMALL) MEMBER 7"/>
    <property type="match status" value="1"/>
</dbReference>
<proteinExistence type="inferred from homology"/>
<sequence>MSPEARWLRAAVVQPSVSVGTVVHPCPAPGSSFPLTAPLHAGSPPGATCPCSLASNVQAGGDTYQVTADVSQFEPQDVVVTTSNYHIVIQAEKVAEDGTVSNTFTHRCQLPEDMDPMSVSCSLTDSGMLVINAKRSAIANAGEMPQPLYRTEVKL</sequence>
<reference evidence="4" key="1">
    <citation type="submission" date="2025-08" db="UniProtKB">
        <authorList>
            <consortium name="Ensembl"/>
        </authorList>
    </citation>
    <scope>IDENTIFICATION</scope>
</reference>
<dbReference type="InterPro" id="IPR001436">
    <property type="entry name" value="Alpha-crystallin/sHSP_animal"/>
</dbReference>
<evidence type="ECO:0000259" key="3">
    <source>
        <dbReference type="PROSITE" id="PS01031"/>
    </source>
</evidence>
<feature type="domain" description="SHSP" evidence="3">
    <location>
        <begin position="46"/>
        <end position="154"/>
    </location>
</feature>
<comment type="similarity">
    <text evidence="1 2">Belongs to the small heat shock protein (HSP20) family.</text>
</comment>
<keyword evidence="5" id="KW-1185">Reference proteome</keyword>
<dbReference type="Gene3D" id="2.60.40.790">
    <property type="match status" value="1"/>
</dbReference>
<dbReference type="Ensembl" id="ENSPCET00000005385.1">
    <property type="protein sequence ID" value="ENSPCEP00000005200.1"/>
    <property type="gene ID" value="ENSPCEG00000004234.1"/>
</dbReference>
<dbReference type="SUPFAM" id="SSF49764">
    <property type="entry name" value="HSP20-like chaperones"/>
    <property type="match status" value="1"/>
</dbReference>
<dbReference type="InterPro" id="IPR008978">
    <property type="entry name" value="HSP20-like_chaperone"/>
</dbReference>